<name>A0ABW2SLC9_9ACTO</name>
<organism evidence="4 5">
    <name type="scientific">Schaalia naturae</name>
    <dbReference type="NCBI Taxonomy" id="635203"/>
    <lineage>
        <taxon>Bacteria</taxon>
        <taxon>Bacillati</taxon>
        <taxon>Actinomycetota</taxon>
        <taxon>Actinomycetes</taxon>
        <taxon>Actinomycetales</taxon>
        <taxon>Actinomycetaceae</taxon>
        <taxon>Schaalia</taxon>
    </lineage>
</organism>
<dbReference type="SUPFAM" id="SSF53335">
    <property type="entry name" value="S-adenosyl-L-methionine-dependent methyltransferases"/>
    <property type="match status" value="1"/>
</dbReference>
<accession>A0ABW2SLC9</accession>
<dbReference type="PANTHER" id="PTHR47816">
    <property type="entry name" value="RIBOSOMAL RNA SMALL SUBUNIT METHYLTRANSFERASE C"/>
    <property type="match status" value="1"/>
</dbReference>
<dbReference type="InterPro" id="IPR007848">
    <property type="entry name" value="Small_mtfrase_dom"/>
</dbReference>
<dbReference type="PANTHER" id="PTHR47816:SF4">
    <property type="entry name" value="RIBOSOMAL RNA SMALL SUBUNIT METHYLTRANSFERASE C"/>
    <property type="match status" value="1"/>
</dbReference>
<evidence type="ECO:0000259" key="3">
    <source>
        <dbReference type="Pfam" id="PF05175"/>
    </source>
</evidence>
<dbReference type="CDD" id="cd02440">
    <property type="entry name" value="AdoMet_MTases"/>
    <property type="match status" value="1"/>
</dbReference>
<dbReference type="EMBL" id="JBHTEF010000001">
    <property type="protein sequence ID" value="MFC7580852.1"/>
    <property type="molecule type" value="Genomic_DNA"/>
</dbReference>
<dbReference type="GO" id="GO:0052916">
    <property type="term" value="F:23S rRNA (guanine(1835)-N(2))-methyltransferase activity"/>
    <property type="evidence" value="ECO:0007669"/>
    <property type="project" value="UniProtKB-EC"/>
</dbReference>
<evidence type="ECO:0000313" key="5">
    <source>
        <dbReference type="Proteomes" id="UP001596527"/>
    </source>
</evidence>
<sequence>MDDQYFTDSAPADEDELRTLTVRTRGRELRMQTSGRVFSSHRLDLGTAQLLDKAPAPPPSGRFLDLGCGWGPLAVVLALEAPQAEIWAVDVNSRAVDLTARNAAANGASGVRALPAAEAFERARRDGLRFDLIWSNPPVRIGKAALHRMLADWLALLAEGGAAYLVVQRNLGADSLRAWLDGSGLPTRTVASKKGYRILEVRPGGPVRQM</sequence>
<dbReference type="InterPro" id="IPR029063">
    <property type="entry name" value="SAM-dependent_MTases_sf"/>
</dbReference>
<dbReference type="EC" id="2.1.1.174" evidence="4"/>
<gene>
    <name evidence="4" type="ORF">ACFQWG_06525</name>
</gene>
<dbReference type="Gene3D" id="3.40.50.150">
    <property type="entry name" value="Vaccinia Virus protein VP39"/>
    <property type="match status" value="1"/>
</dbReference>
<dbReference type="Proteomes" id="UP001596527">
    <property type="component" value="Unassembled WGS sequence"/>
</dbReference>
<dbReference type="GO" id="GO:0052914">
    <property type="term" value="F:16S rRNA (guanine(1207)-N(2))-methyltransferase activity"/>
    <property type="evidence" value="ECO:0007669"/>
    <property type="project" value="UniProtKB-EC"/>
</dbReference>
<keyword evidence="2 4" id="KW-0808">Transferase</keyword>
<evidence type="ECO:0000256" key="1">
    <source>
        <dbReference type="ARBA" id="ARBA00022603"/>
    </source>
</evidence>
<proteinExistence type="predicted"/>
<dbReference type="Pfam" id="PF05175">
    <property type="entry name" value="MTS"/>
    <property type="match status" value="1"/>
</dbReference>
<dbReference type="EC" id="2.1.1.172" evidence="4"/>
<keyword evidence="5" id="KW-1185">Reference proteome</keyword>
<reference evidence="5" key="1">
    <citation type="journal article" date="2019" name="Int. J. Syst. Evol. Microbiol.">
        <title>The Global Catalogue of Microorganisms (GCM) 10K type strain sequencing project: providing services to taxonomists for standard genome sequencing and annotation.</title>
        <authorList>
            <consortium name="The Broad Institute Genomics Platform"/>
            <consortium name="The Broad Institute Genome Sequencing Center for Infectious Disease"/>
            <person name="Wu L."/>
            <person name="Ma J."/>
        </authorList>
    </citation>
    <scope>NUCLEOTIDE SEQUENCE [LARGE SCALE GENOMIC DNA]</scope>
    <source>
        <strain evidence="5">CCUG 56698</strain>
    </source>
</reference>
<keyword evidence="1 4" id="KW-0489">Methyltransferase</keyword>
<protein>
    <submittedName>
        <fullName evidence="4">Class I SAM-dependent methyltransferase</fullName>
        <ecNumber evidence="4">2.1.1.172</ecNumber>
        <ecNumber evidence="4">2.1.1.174</ecNumber>
    </submittedName>
</protein>
<comment type="caution">
    <text evidence="4">The sequence shown here is derived from an EMBL/GenBank/DDBJ whole genome shotgun (WGS) entry which is preliminary data.</text>
</comment>
<feature type="domain" description="Methyltransferase small" evidence="3">
    <location>
        <begin position="29"/>
        <end position="199"/>
    </location>
</feature>
<evidence type="ECO:0000313" key="4">
    <source>
        <dbReference type="EMBL" id="MFC7580852.1"/>
    </source>
</evidence>
<dbReference type="RefSeq" id="WP_380973371.1">
    <property type="nucleotide sequence ID" value="NZ_JBHTEF010000001.1"/>
</dbReference>
<evidence type="ECO:0000256" key="2">
    <source>
        <dbReference type="ARBA" id="ARBA00022679"/>
    </source>
</evidence>
<dbReference type="InterPro" id="IPR046977">
    <property type="entry name" value="RsmC/RlmG"/>
</dbReference>